<dbReference type="EMBL" id="CP165647">
    <property type="protein sequence ID" value="XDU63113.1"/>
    <property type="molecule type" value="Genomic_DNA"/>
</dbReference>
<evidence type="ECO:0000313" key="6">
    <source>
        <dbReference type="EMBL" id="XDU63113.1"/>
    </source>
</evidence>
<sequence>MEKERMKKLGRFLSFILRHSPQTINIKLDKNGWADVNELIKGINENGKKINFEMLNEIVETNDKKRYEFNENFTKIRACQGHSLDVDLELKSVIPPKFLYHGTAERFLPKIKSEGIKKISRQYVHLSETYETAYNVGKRHGKPFIIKVLAEKMYKDGKKFFISKNGVWLTDNVEVKYLEF</sequence>
<organism evidence="6">
    <name type="scientific">Leptotrichia alba</name>
    <dbReference type="NCBI Taxonomy" id="3239304"/>
    <lineage>
        <taxon>Bacteria</taxon>
        <taxon>Fusobacteriati</taxon>
        <taxon>Fusobacteriota</taxon>
        <taxon>Fusobacteriia</taxon>
        <taxon>Fusobacteriales</taxon>
        <taxon>Leptotrichiaceae</taxon>
        <taxon>Leptotrichia</taxon>
    </lineage>
</organism>
<dbReference type="InterPro" id="IPR042080">
    <property type="entry name" value="RNA_2'-PTrans_N"/>
</dbReference>
<dbReference type="GO" id="GO:0003950">
    <property type="term" value="F:NAD+ poly-ADP-ribosyltransferase activity"/>
    <property type="evidence" value="ECO:0007669"/>
    <property type="project" value="InterPro"/>
</dbReference>
<evidence type="ECO:0000256" key="5">
    <source>
        <dbReference type="HAMAP-Rule" id="MF_00299"/>
    </source>
</evidence>
<accession>A0AB39V612</accession>
<dbReference type="GO" id="GO:0006388">
    <property type="term" value="P:tRNA splicing, via endonucleolytic cleavage and ligation"/>
    <property type="evidence" value="ECO:0007669"/>
    <property type="project" value="UniProtKB-UniRule"/>
</dbReference>
<dbReference type="AlphaFoldDB" id="A0AB39V612"/>
<evidence type="ECO:0000256" key="3">
    <source>
        <dbReference type="ARBA" id="ARBA00023027"/>
    </source>
</evidence>
<dbReference type="Gene3D" id="1.10.10.970">
    <property type="entry name" value="RNA 2'-phosphotransferase, Tpt1/KptA family, N-terminal domain"/>
    <property type="match status" value="1"/>
</dbReference>
<dbReference type="InterPro" id="IPR042081">
    <property type="entry name" value="RNA_2'-PTrans_C"/>
</dbReference>
<dbReference type="SUPFAM" id="SSF56399">
    <property type="entry name" value="ADP-ribosylation"/>
    <property type="match status" value="1"/>
</dbReference>
<gene>
    <name evidence="5" type="primary">kptA</name>
    <name evidence="6" type="ORF">AB8B28_04485</name>
</gene>
<proteinExistence type="inferred from homology"/>
<dbReference type="EC" id="2.7.1.-" evidence="5"/>
<comment type="similarity">
    <text evidence="1 5">Belongs to the KptA/TPT1 family.</text>
</comment>
<dbReference type="GO" id="GO:0000215">
    <property type="term" value="F:tRNA 2'-phosphotransferase activity"/>
    <property type="evidence" value="ECO:0007669"/>
    <property type="project" value="TreeGrafter"/>
</dbReference>
<comment type="function">
    <text evidence="4 5">Removes the 2'-phosphate from RNA via an intermediate in which the phosphate is ADP-ribosylated by NAD followed by a presumed transesterification to release the RNA and generate ADP-ribose 1''-2''-cyclic phosphate (APPR&gt;P). May function as an ADP-ribosylase.</text>
</comment>
<dbReference type="Pfam" id="PF01885">
    <property type="entry name" value="PTS_2-RNA"/>
    <property type="match status" value="1"/>
</dbReference>
<evidence type="ECO:0000256" key="4">
    <source>
        <dbReference type="ARBA" id="ARBA00025212"/>
    </source>
</evidence>
<dbReference type="RefSeq" id="WP_369717071.1">
    <property type="nucleotide sequence ID" value="NZ_CP165647.1"/>
</dbReference>
<dbReference type="PANTHER" id="PTHR12684">
    <property type="entry name" value="PUTATIVE PHOSPHOTRANSFERASE"/>
    <property type="match status" value="1"/>
</dbReference>
<name>A0AB39V612_9FUSO</name>
<dbReference type="NCBIfam" id="NF002014">
    <property type="entry name" value="PRK00819.1-4"/>
    <property type="match status" value="1"/>
</dbReference>
<protein>
    <recommendedName>
        <fullName evidence="5">Probable RNA 2'-phosphotransferase</fullName>
        <ecNumber evidence="5">2.7.1.-</ecNumber>
    </recommendedName>
</protein>
<dbReference type="InterPro" id="IPR002745">
    <property type="entry name" value="Ptrans_KptA/Tpt1"/>
</dbReference>
<keyword evidence="2 5" id="KW-0808">Transferase</keyword>
<evidence type="ECO:0000256" key="1">
    <source>
        <dbReference type="ARBA" id="ARBA00009836"/>
    </source>
</evidence>
<dbReference type="HAMAP" id="MF_00299">
    <property type="entry name" value="KptA"/>
    <property type="match status" value="1"/>
</dbReference>
<reference evidence="6" key="1">
    <citation type="submission" date="2024-07" db="EMBL/GenBank/DDBJ databases">
        <authorList>
            <person name="Li X.-J."/>
            <person name="Wang X."/>
        </authorList>
    </citation>
    <scope>NUCLEOTIDE SEQUENCE</scope>
    <source>
        <strain evidence="6">HSP-536</strain>
    </source>
</reference>
<keyword evidence="3 5" id="KW-0520">NAD</keyword>
<dbReference type="Gene3D" id="3.20.170.30">
    <property type="match status" value="1"/>
</dbReference>
<dbReference type="KEGG" id="lala:AB8B28_04485"/>
<dbReference type="InterPro" id="IPR022928">
    <property type="entry name" value="RNA_2'-PTrans_KptA"/>
</dbReference>
<evidence type="ECO:0000256" key="2">
    <source>
        <dbReference type="ARBA" id="ARBA00022679"/>
    </source>
</evidence>
<dbReference type="PANTHER" id="PTHR12684:SF2">
    <property type="entry name" value="TRNA 2'-PHOSPHOTRANSFERASE 1"/>
    <property type="match status" value="1"/>
</dbReference>